<comment type="subcellular location">
    <subcellularLocation>
        <location evidence="1">Secreted</location>
    </subcellularLocation>
</comment>
<dbReference type="InterPro" id="IPR036880">
    <property type="entry name" value="Kunitz_BPTI_sf"/>
</dbReference>
<dbReference type="OrthoDB" id="6491496at2759"/>
<evidence type="ECO:0000256" key="3">
    <source>
        <dbReference type="ARBA" id="ARBA00022729"/>
    </source>
</evidence>
<dbReference type="GO" id="GO:0050431">
    <property type="term" value="F:transforming growth factor beta binding"/>
    <property type="evidence" value="ECO:0007669"/>
    <property type="project" value="TreeGrafter"/>
</dbReference>
<accession>A0A6G5A700</accession>
<dbReference type="SUPFAM" id="SSF57362">
    <property type="entry name" value="BPTI-like"/>
    <property type="match status" value="2"/>
</dbReference>
<evidence type="ECO:0000259" key="6">
    <source>
        <dbReference type="PROSITE" id="PS50279"/>
    </source>
</evidence>
<keyword evidence="3 5" id="KW-0732">Signal</keyword>
<dbReference type="PANTHER" id="PTHR45938:SF11">
    <property type="entry name" value="WAP, KAZAL, IMMUNOGLOBULIN, KUNITZ AND NTR DOMAIN-CONTAINING PROTEIN 2-LIKE"/>
    <property type="match status" value="1"/>
</dbReference>
<name>A0A6G5A700_RHIMP</name>
<feature type="domain" description="BPTI/Kunitz inhibitor" evidence="6">
    <location>
        <begin position="39"/>
        <end position="89"/>
    </location>
</feature>
<keyword evidence="2" id="KW-0964">Secreted</keyword>
<dbReference type="Pfam" id="PF00014">
    <property type="entry name" value="Kunitz_BPTI"/>
    <property type="match status" value="2"/>
</dbReference>
<dbReference type="PROSITE" id="PS50279">
    <property type="entry name" value="BPTI_KUNITZ_2"/>
    <property type="match status" value="2"/>
</dbReference>
<organism evidence="7">
    <name type="scientific">Rhipicephalus microplus</name>
    <name type="common">Cattle tick</name>
    <name type="synonym">Boophilus microplus</name>
    <dbReference type="NCBI Taxonomy" id="6941"/>
    <lineage>
        <taxon>Eukaryota</taxon>
        <taxon>Metazoa</taxon>
        <taxon>Ecdysozoa</taxon>
        <taxon>Arthropoda</taxon>
        <taxon>Chelicerata</taxon>
        <taxon>Arachnida</taxon>
        <taxon>Acari</taxon>
        <taxon>Parasitiformes</taxon>
        <taxon>Ixodida</taxon>
        <taxon>Ixodoidea</taxon>
        <taxon>Ixodidae</taxon>
        <taxon>Rhipicephalinae</taxon>
        <taxon>Rhipicephalus</taxon>
        <taxon>Boophilus</taxon>
    </lineage>
</organism>
<feature type="signal peptide" evidence="5">
    <location>
        <begin position="1"/>
        <end position="18"/>
    </location>
</feature>
<evidence type="ECO:0000256" key="5">
    <source>
        <dbReference type="SAM" id="SignalP"/>
    </source>
</evidence>
<dbReference type="PANTHER" id="PTHR45938">
    <property type="entry name" value="ACP24A4-RELATED"/>
    <property type="match status" value="1"/>
</dbReference>
<dbReference type="InterPro" id="IPR002223">
    <property type="entry name" value="Kunitz_BPTI"/>
</dbReference>
<feature type="domain" description="BPTI/Kunitz inhibitor" evidence="6">
    <location>
        <begin position="100"/>
        <end position="150"/>
    </location>
</feature>
<dbReference type="AlphaFoldDB" id="A0A6G5A700"/>
<dbReference type="GO" id="GO:0005615">
    <property type="term" value="C:extracellular space"/>
    <property type="evidence" value="ECO:0007669"/>
    <property type="project" value="TreeGrafter"/>
</dbReference>
<reference evidence="7" key="1">
    <citation type="submission" date="2020-03" db="EMBL/GenBank/DDBJ databases">
        <title>A transcriptome and proteome of the tick Rhipicephalus microplus shaped by the genetic composition of its hosts and developmental stage.</title>
        <authorList>
            <person name="Garcia G.R."/>
            <person name="Ribeiro J.M.C."/>
            <person name="Maruyama S.R."/>
            <person name="Gardinasse L.G."/>
            <person name="Nelson K."/>
            <person name="Ferreira B.R."/>
            <person name="Andrade T.G."/>
            <person name="Santos I.K.F.M."/>
        </authorList>
    </citation>
    <scope>NUCLEOTIDE SEQUENCE</scope>
    <source>
        <strain evidence="7">NSGR</strain>
        <tissue evidence="7">Salivary glands</tissue>
    </source>
</reference>
<dbReference type="EMBL" id="GIKN01004471">
    <property type="protein sequence ID" value="NIE46744.1"/>
    <property type="molecule type" value="Transcribed_RNA"/>
</dbReference>
<dbReference type="VEuPathDB" id="VectorBase:LOC119168335"/>
<protein>
    <submittedName>
        <fullName evidence="7">Putative bovine pancreatic trypsin inhibitor</fullName>
    </submittedName>
</protein>
<evidence type="ECO:0000313" key="7">
    <source>
        <dbReference type="EMBL" id="NIE46744.1"/>
    </source>
</evidence>
<evidence type="ECO:0000256" key="1">
    <source>
        <dbReference type="ARBA" id="ARBA00004613"/>
    </source>
</evidence>
<evidence type="ECO:0000256" key="4">
    <source>
        <dbReference type="ARBA" id="ARBA00023157"/>
    </source>
</evidence>
<feature type="chain" id="PRO_5026293245" evidence="5">
    <location>
        <begin position="19"/>
        <end position="212"/>
    </location>
</feature>
<proteinExistence type="predicted"/>
<sequence length="212" mass="23788">MKHAASLLILISVNYIDGHLWSTGTKHEKGHPTEPPKACWKKPFVGVCHPLKEAWYYEPKDNTCRMLTAGSCAGGNNLFPTLRRCNKECIPLTPKNSGVCLQRPIIGSCGPLLVSWFYDESNKFCRMFNHTICGGGGNAFLTELKCLSTCRPTKKPKAVCSLTPKPGRCFLGKRRWYFNEKIIDVNSFLRNAAEVMTTLSPHKRSAWKDVPI</sequence>
<dbReference type="GO" id="GO:0004867">
    <property type="term" value="F:serine-type endopeptidase inhibitor activity"/>
    <property type="evidence" value="ECO:0007669"/>
    <property type="project" value="InterPro"/>
</dbReference>
<dbReference type="GO" id="GO:0048019">
    <property type="term" value="F:receptor antagonist activity"/>
    <property type="evidence" value="ECO:0007669"/>
    <property type="project" value="TreeGrafter"/>
</dbReference>
<evidence type="ECO:0000256" key="2">
    <source>
        <dbReference type="ARBA" id="ARBA00022525"/>
    </source>
</evidence>
<dbReference type="SMART" id="SM00131">
    <property type="entry name" value="KU"/>
    <property type="match status" value="2"/>
</dbReference>
<dbReference type="CDD" id="cd00109">
    <property type="entry name" value="Kunitz-type"/>
    <property type="match status" value="1"/>
</dbReference>
<keyword evidence="4" id="KW-1015">Disulfide bond</keyword>
<dbReference type="Gene3D" id="4.10.410.10">
    <property type="entry name" value="Pancreatic trypsin inhibitor Kunitz domain"/>
    <property type="match status" value="2"/>
</dbReference>